<evidence type="ECO:0000256" key="1">
    <source>
        <dbReference type="SAM" id="Coils"/>
    </source>
</evidence>
<keyword evidence="3" id="KW-0812">Transmembrane</keyword>
<dbReference type="AlphaFoldDB" id="A0A5Q2MWR7"/>
<dbReference type="Pfam" id="PF14584">
    <property type="entry name" value="DUF4446"/>
    <property type="match status" value="1"/>
</dbReference>
<organism evidence="4 5">
    <name type="scientific">Heliorestis convoluta</name>
    <dbReference type="NCBI Taxonomy" id="356322"/>
    <lineage>
        <taxon>Bacteria</taxon>
        <taxon>Bacillati</taxon>
        <taxon>Bacillota</taxon>
        <taxon>Clostridia</taxon>
        <taxon>Eubacteriales</taxon>
        <taxon>Heliobacteriaceae</taxon>
        <taxon>Heliorestis</taxon>
    </lineage>
</organism>
<evidence type="ECO:0000256" key="2">
    <source>
        <dbReference type="SAM" id="MobiDB-lite"/>
    </source>
</evidence>
<keyword evidence="3" id="KW-1133">Transmembrane helix</keyword>
<feature type="coiled-coil region" evidence="1">
    <location>
        <begin position="59"/>
        <end position="89"/>
    </location>
</feature>
<evidence type="ECO:0008006" key="6">
    <source>
        <dbReference type="Google" id="ProtNLM"/>
    </source>
</evidence>
<keyword evidence="3" id="KW-0472">Membrane</keyword>
<dbReference type="InterPro" id="IPR027981">
    <property type="entry name" value="DUF4446"/>
</dbReference>
<dbReference type="EMBL" id="CP045875">
    <property type="protein sequence ID" value="QGG47004.1"/>
    <property type="molecule type" value="Genomic_DNA"/>
</dbReference>
<sequence length="167" mass="19288">MPQWMEWLHENSFALLIITLGVTFLILLLMVILFYRFKKISKMYKNLMTGQEGNSKNLEELLFQNLENNENIIQKLKEQEVEINQLKNISLETIRHIGIVRYNAFDNVGSNQSFSVALLDHKGSGVILSSLYGREVSQVYAKPVKESRSSYPLTEEEEKAIQEAMSE</sequence>
<evidence type="ECO:0000313" key="5">
    <source>
        <dbReference type="Proteomes" id="UP000366051"/>
    </source>
</evidence>
<dbReference type="Proteomes" id="UP000366051">
    <property type="component" value="Chromosome"/>
</dbReference>
<evidence type="ECO:0000313" key="4">
    <source>
        <dbReference type="EMBL" id="QGG47004.1"/>
    </source>
</evidence>
<proteinExistence type="predicted"/>
<feature type="transmembrane region" description="Helical" evidence="3">
    <location>
        <begin position="12"/>
        <end position="35"/>
    </location>
</feature>
<accession>A0A5Q2MWR7</accession>
<dbReference type="KEGG" id="hcv:FTV88_0847"/>
<protein>
    <recommendedName>
        <fullName evidence="6">DUF4446 family protein</fullName>
    </recommendedName>
</protein>
<gene>
    <name evidence="4" type="ORF">FTV88_0847</name>
</gene>
<name>A0A5Q2MWR7_9FIRM</name>
<feature type="region of interest" description="Disordered" evidence="2">
    <location>
        <begin position="145"/>
        <end position="167"/>
    </location>
</feature>
<keyword evidence="5" id="KW-1185">Reference proteome</keyword>
<dbReference type="OrthoDB" id="5244042at2"/>
<reference evidence="5" key="1">
    <citation type="submission" date="2019-11" db="EMBL/GenBank/DDBJ databases">
        <title>Genome sequence of Heliorestis convoluta strain HH, an alkaliphilic and minimalistic phototrophic bacterium from a soda lake in Egypt.</title>
        <authorList>
            <person name="Dewey E.D."/>
            <person name="Stokes L.M."/>
            <person name="Burchell B.M."/>
            <person name="Shaffer K.N."/>
            <person name="Huntington A.M."/>
            <person name="Baker J.M."/>
            <person name="Nadendla S."/>
            <person name="Giglio M.G."/>
            <person name="Touchman J.W."/>
            <person name="Blankenship R.E."/>
            <person name="Madigan M.T."/>
            <person name="Sattley W.M."/>
        </authorList>
    </citation>
    <scope>NUCLEOTIDE SEQUENCE [LARGE SCALE GENOMIC DNA]</scope>
    <source>
        <strain evidence="5">HH</strain>
    </source>
</reference>
<dbReference type="RefSeq" id="WP_153724474.1">
    <property type="nucleotide sequence ID" value="NZ_CP045875.1"/>
</dbReference>
<evidence type="ECO:0000256" key="3">
    <source>
        <dbReference type="SAM" id="Phobius"/>
    </source>
</evidence>
<keyword evidence="1" id="KW-0175">Coiled coil</keyword>